<comment type="caution">
    <text evidence="3">The sequence shown here is derived from an EMBL/GenBank/DDBJ whole genome shotgun (WGS) entry which is preliminary data.</text>
</comment>
<dbReference type="PANTHER" id="PTHR43308">
    <property type="entry name" value="OUTER MEMBRANE PROTEIN ALPHA-RELATED"/>
    <property type="match status" value="1"/>
</dbReference>
<dbReference type="AlphaFoldDB" id="A0A1E4QZE0"/>
<dbReference type="RefSeq" id="WP_069482643.1">
    <property type="nucleotide sequence ID" value="NZ_KV766182.1"/>
</dbReference>
<feature type="domain" description="SLH" evidence="2">
    <location>
        <begin position="86"/>
        <end position="139"/>
    </location>
</feature>
<keyword evidence="1" id="KW-0732">Signal</keyword>
<protein>
    <submittedName>
        <fullName evidence="3">S-layer protein</fullName>
    </submittedName>
</protein>
<dbReference type="InterPro" id="IPR051465">
    <property type="entry name" value="Cell_Envelope_Struct_Comp"/>
</dbReference>
<dbReference type="PANTHER" id="PTHR43308:SF5">
    <property type="entry name" value="S-LAYER PROTEIN _ PEPTIDOGLYCAN ENDO-BETA-N-ACETYLGLUCOSAMINIDASE"/>
    <property type="match status" value="1"/>
</dbReference>
<dbReference type="Proteomes" id="UP000094784">
    <property type="component" value="Unassembled WGS sequence"/>
</dbReference>
<dbReference type="OrthoDB" id="5845122at2"/>
<evidence type="ECO:0000313" key="4">
    <source>
        <dbReference type="Proteomes" id="UP000094784"/>
    </source>
</evidence>
<proteinExistence type="predicted"/>
<gene>
    <name evidence="3" type="ORF">BG258_21795</name>
</gene>
<dbReference type="Pfam" id="PF00395">
    <property type="entry name" value="SLH"/>
    <property type="match status" value="3"/>
</dbReference>
<feature type="domain" description="SLH" evidence="2">
    <location>
        <begin position="140"/>
        <end position="203"/>
    </location>
</feature>
<feature type="domain" description="SLH" evidence="2">
    <location>
        <begin position="22"/>
        <end position="85"/>
    </location>
</feature>
<dbReference type="PROSITE" id="PS51272">
    <property type="entry name" value="SLH"/>
    <property type="match status" value="3"/>
</dbReference>
<reference evidence="3 4" key="1">
    <citation type="submission" date="2016-09" db="EMBL/GenBank/DDBJ databases">
        <title>Draft genome sequence of the soil isolate, Lysinibacillus fusiformis M5, a potential hypoxanthine producer.</title>
        <authorList>
            <person name="Gallegos-Monterrosa R."/>
            <person name="Maroti G."/>
            <person name="Balint B."/>
            <person name="Kovacs A.T."/>
        </authorList>
    </citation>
    <scope>NUCLEOTIDE SEQUENCE [LARGE SCALE GENOMIC DNA]</scope>
    <source>
        <strain evidence="3 4">M5</strain>
    </source>
</reference>
<dbReference type="EMBL" id="MECQ01000005">
    <property type="protein sequence ID" value="ODV53549.1"/>
    <property type="molecule type" value="Genomic_DNA"/>
</dbReference>
<evidence type="ECO:0000313" key="3">
    <source>
        <dbReference type="EMBL" id="ODV53549.1"/>
    </source>
</evidence>
<evidence type="ECO:0000259" key="2">
    <source>
        <dbReference type="PROSITE" id="PS51272"/>
    </source>
</evidence>
<organism evidence="3 4">
    <name type="scientific">Lysinibacillus fusiformis</name>
    <dbReference type="NCBI Taxonomy" id="28031"/>
    <lineage>
        <taxon>Bacteria</taxon>
        <taxon>Bacillati</taxon>
        <taxon>Bacillota</taxon>
        <taxon>Bacilli</taxon>
        <taxon>Bacillales</taxon>
        <taxon>Bacillaceae</taxon>
        <taxon>Lysinibacillus</taxon>
    </lineage>
</organism>
<name>A0A1E4QZE0_9BACI</name>
<evidence type="ECO:0000256" key="1">
    <source>
        <dbReference type="ARBA" id="ARBA00022729"/>
    </source>
</evidence>
<dbReference type="InterPro" id="IPR001119">
    <property type="entry name" value="SLH_dom"/>
</dbReference>
<accession>A0A1E4QZE0</accession>
<sequence>MRNILKLVCFFLITIGIIPKEVQAASFRDLTDDTLLTEIHYLVEQDIVRGYSNQLFKPNDFVTKAQVAVMLTRALGLNTINIENPHYQDVTSANQYYKEIAAVQNKGIFDAAHKFNPDAPITRGEMAIVLNRAFQLKGSDPYYFTDVTEQTRGYKEILTLAHNHLVRGYGDGAFKPNNPVTRAQFSAFLARAMTLSKPHLLKDPAFVYTYAYYSLSDNKRYTLSYQYEQHDGKNDVWTVKNVSTGQTFSNELLYGHDRAYGQAIAGDANTHYDLYMELPLRVGVILHEDDPGVTAGERVTVKSTNGTVQAGEVQYTGVIIVEKRSEFSNVVKTYYFVDDIGLVKEMHNDLVVFELLNRTMK</sequence>